<comment type="caution">
    <text evidence="1">The sequence shown here is derived from an EMBL/GenBank/DDBJ whole genome shotgun (WGS) entry which is preliminary data.</text>
</comment>
<protein>
    <submittedName>
        <fullName evidence="1">Uncharacterized protein</fullName>
    </submittedName>
</protein>
<reference evidence="1" key="1">
    <citation type="journal article" date="2022" name="bioRxiv">
        <title>Sequencing and chromosome-scale assembly of the giantPleurodeles waltlgenome.</title>
        <authorList>
            <person name="Brown T."/>
            <person name="Elewa A."/>
            <person name="Iarovenko S."/>
            <person name="Subramanian E."/>
            <person name="Araus A.J."/>
            <person name="Petzold A."/>
            <person name="Susuki M."/>
            <person name="Suzuki K.-i.T."/>
            <person name="Hayashi T."/>
            <person name="Toyoda A."/>
            <person name="Oliveira C."/>
            <person name="Osipova E."/>
            <person name="Leigh N.D."/>
            <person name="Simon A."/>
            <person name="Yun M.H."/>
        </authorList>
    </citation>
    <scope>NUCLEOTIDE SEQUENCE</scope>
    <source>
        <strain evidence="1">20211129_DDA</strain>
        <tissue evidence="1">Liver</tissue>
    </source>
</reference>
<gene>
    <name evidence="1" type="ORF">NDU88_005126</name>
</gene>
<proteinExistence type="predicted"/>
<evidence type="ECO:0000313" key="2">
    <source>
        <dbReference type="Proteomes" id="UP001066276"/>
    </source>
</evidence>
<accession>A0AAV7SKS2</accession>
<name>A0AAV7SKS2_PLEWA</name>
<evidence type="ECO:0000313" key="1">
    <source>
        <dbReference type="EMBL" id="KAJ1164692.1"/>
    </source>
</evidence>
<keyword evidence="2" id="KW-1185">Reference proteome</keyword>
<organism evidence="1 2">
    <name type="scientific">Pleurodeles waltl</name>
    <name type="common">Iberian ribbed newt</name>
    <dbReference type="NCBI Taxonomy" id="8319"/>
    <lineage>
        <taxon>Eukaryota</taxon>
        <taxon>Metazoa</taxon>
        <taxon>Chordata</taxon>
        <taxon>Craniata</taxon>
        <taxon>Vertebrata</taxon>
        <taxon>Euteleostomi</taxon>
        <taxon>Amphibia</taxon>
        <taxon>Batrachia</taxon>
        <taxon>Caudata</taxon>
        <taxon>Salamandroidea</taxon>
        <taxon>Salamandridae</taxon>
        <taxon>Pleurodelinae</taxon>
        <taxon>Pleurodeles</taxon>
    </lineage>
</organism>
<sequence length="126" mass="14144">MFVLHLAPYRDDNTPRFSAALRHPGFTRNARTPCLRAVLRRCATRNSPAPQLGADLRRPLNAIIQNVFFSQRKTVYSHTASAISMRCINGGYPECLHTSVHMRLTSPSSGACSRQNFLQHYSFLPG</sequence>
<dbReference type="Proteomes" id="UP001066276">
    <property type="component" value="Chromosome 4_2"/>
</dbReference>
<dbReference type="AlphaFoldDB" id="A0AAV7SKS2"/>
<dbReference type="EMBL" id="JANPWB010000008">
    <property type="protein sequence ID" value="KAJ1164692.1"/>
    <property type="molecule type" value="Genomic_DNA"/>
</dbReference>